<accession>A0A6M4GYK3</accession>
<dbReference type="Gene3D" id="3.40.30.10">
    <property type="entry name" value="Glutaredoxin"/>
    <property type="match status" value="1"/>
</dbReference>
<feature type="domain" description="Thioredoxin" evidence="7">
    <location>
        <begin position="1"/>
        <end position="105"/>
    </location>
</feature>
<evidence type="ECO:0000256" key="5">
    <source>
        <dbReference type="ARBA" id="ARBA00023284"/>
    </source>
</evidence>
<evidence type="ECO:0000313" key="8">
    <source>
        <dbReference type="EMBL" id="QJR12341.1"/>
    </source>
</evidence>
<dbReference type="PANTHER" id="PTHR45663:SF40">
    <property type="entry name" value="THIOREDOXIN 2"/>
    <property type="match status" value="1"/>
</dbReference>
<reference evidence="8 9" key="1">
    <citation type="submission" date="2020-04" db="EMBL/GenBank/DDBJ databases">
        <title>Usitatibacter rugosus gen. nov., sp. nov. and Usitatibacter palustris sp. nov., novel members of Usitatibacteraceae fam. nov. within the order Nitrosomonadales isolated from soil.</title>
        <authorList>
            <person name="Huber K.J."/>
            <person name="Neumann-Schaal M."/>
            <person name="Geppert A."/>
            <person name="Luckner M."/>
            <person name="Wanner G."/>
            <person name="Overmann J."/>
        </authorList>
    </citation>
    <scope>NUCLEOTIDE SEQUENCE [LARGE SCALE GENOMIC DNA]</scope>
    <source>
        <strain evidence="8 9">0125_3</strain>
    </source>
</reference>
<dbReference type="GO" id="GO:0015035">
    <property type="term" value="F:protein-disulfide reductase activity"/>
    <property type="evidence" value="ECO:0007669"/>
    <property type="project" value="UniProtKB-UniRule"/>
</dbReference>
<dbReference type="SUPFAM" id="SSF52833">
    <property type="entry name" value="Thioredoxin-like"/>
    <property type="match status" value="1"/>
</dbReference>
<dbReference type="InterPro" id="IPR013766">
    <property type="entry name" value="Thioredoxin_domain"/>
</dbReference>
<dbReference type="PROSITE" id="PS00194">
    <property type="entry name" value="THIOREDOXIN_1"/>
    <property type="match status" value="1"/>
</dbReference>
<dbReference type="InterPro" id="IPR005746">
    <property type="entry name" value="Thioredoxin"/>
</dbReference>
<dbReference type="Proteomes" id="UP000501534">
    <property type="component" value="Chromosome"/>
</dbReference>
<dbReference type="PROSITE" id="PS51352">
    <property type="entry name" value="THIOREDOXIN_2"/>
    <property type="match status" value="1"/>
</dbReference>
<dbReference type="NCBIfam" id="TIGR01068">
    <property type="entry name" value="thioredoxin"/>
    <property type="match status" value="1"/>
</dbReference>
<sequence>MAVQELTKENFEQVVTGSPTVIVDYWAPWCGPCRAFAPTFERVSERHPDVVFAKVNTEDEQEIAGHFQIRSIPTLMVFRDNIIIFSQPGALPEGALEQVIAKAKALDMDDVRKQIAAQQADEPPQAGAATG</sequence>
<organism evidence="8 9">
    <name type="scientific">Usitatibacter rugosus</name>
    <dbReference type="NCBI Taxonomy" id="2732067"/>
    <lineage>
        <taxon>Bacteria</taxon>
        <taxon>Pseudomonadati</taxon>
        <taxon>Pseudomonadota</taxon>
        <taxon>Betaproteobacteria</taxon>
        <taxon>Nitrosomonadales</taxon>
        <taxon>Usitatibacteraceae</taxon>
        <taxon>Usitatibacter</taxon>
    </lineage>
</organism>
<dbReference type="EMBL" id="CP053069">
    <property type="protein sequence ID" value="QJR12341.1"/>
    <property type="molecule type" value="Genomic_DNA"/>
</dbReference>
<dbReference type="Pfam" id="PF00085">
    <property type="entry name" value="Thioredoxin"/>
    <property type="match status" value="1"/>
</dbReference>
<evidence type="ECO:0000256" key="1">
    <source>
        <dbReference type="ARBA" id="ARBA00008987"/>
    </source>
</evidence>
<dbReference type="KEGG" id="uru:DSM104443_03427"/>
<evidence type="ECO:0000256" key="4">
    <source>
        <dbReference type="ARBA" id="ARBA00023157"/>
    </source>
</evidence>
<evidence type="ECO:0000256" key="3">
    <source>
        <dbReference type="ARBA" id="ARBA00022982"/>
    </source>
</evidence>
<keyword evidence="2" id="KW-0813">Transport</keyword>
<dbReference type="InterPro" id="IPR036249">
    <property type="entry name" value="Thioredoxin-like_sf"/>
</dbReference>
<evidence type="ECO:0000313" key="9">
    <source>
        <dbReference type="Proteomes" id="UP000501534"/>
    </source>
</evidence>
<dbReference type="CDD" id="cd02947">
    <property type="entry name" value="TRX_family"/>
    <property type="match status" value="1"/>
</dbReference>
<evidence type="ECO:0000259" key="7">
    <source>
        <dbReference type="PROSITE" id="PS51352"/>
    </source>
</evidence>
<dbReference type="FunFam" id="3.40.30.10:FF:000155">
    <property type="entry name" value="Thioredoxin"/>
    <property type="match status" value="1"/>
</dbReference>
<keyword evidence="3" id="KW-0249">Electron transport</keyword>
<proteinExistence type="inferred from homology"/>
<keyword evidence="9" id="KW-1185">Reference proteome</keyword>
<gene>
    <name evidence="8" type="primary">trxC_2</name>
    <name evidence="8" type="ORF">DSM104443_03427</name>
</gene>
<dbReference type="InterPro" id="IPR017937">
    <property type="entry name" value="Thioredoxin_CS"/>
</dbReference>
<dbReference type="GO" id="GO:0005829">
    <property type="term" value="C:cytosol"/>
    <property type="evidence" value="ECO:0007669"/>
    <property type="project" value="TreeGrafter"/>
</dbReference>
<keyword evidence="4" id="KW-1015">Disulfide bond</keyword>
<dbReference type="PANTHER" id="PTHR45663">
    <property type="entry name" value="GEO12009P1"/>
    <property type="match status" value="1"/>
</dbReference>
<dbReference type="PRINTS" id="PR00421">
    <property type="entry name" value="THIOREDOXIN"/>
</dbReference>
<name>A0A6M4GYK3_9PROT</name>
<dbReference type="RefSeq" id="WP_171094460.1">
    <property type="nucleotide sequence ID" value="NZ_CP053069.1"/>
</dbReference>
<comment type="similarity">
    <text evidence="1">Belongs to the thioredoxin family.</text>
</comment>
<keyword evidence="5" id="KW-0676">Redox-active center</keyword>
<evidence type="ECO:0000256" key="2">
    <source>
        <dbReference type="ARBA" id="ARBA00022448"/>
    </source>
</evidence>
<evidence type="ECO:0000256" key="6">
    <source>
        <dbReference type="NCBIfam" id="TIGR01068"/>
    </source>
</evidence>
<dbReference type="AlphaFoldDB" id="A0A6M4GYK3"/>
<protein>
    <recommendedName>
        <fullName evidence="6">Thioredoxin</fullName>
    </recommendedName>
</protein>